<reference evidence="11" key="1">
    <citation type="submission" date="2021-11" db="EMBL/GenBank/DDBJ databases">
        <authorList>
            <consortium name="Genoscope - CEA"/>
            <person name="William W."/>
        </authorList>
    </citation>
    <scope>NUCLEOTIDE SEQUENCE</scope>
</reference>
<evidence type="ECO:0000256" key="7">
    <source>
        <dbReference type="ARBA" id="ARBA00023136"/>
    </source>
</evidence>
<keyword evidence="4 8" id="KW-0812">Transmembrane</keyword>
<dbReference type="Gene3D" id="1.50.40.10">
    <property type="entry name" value="Mitochondrial carrier domain"/>
    <property type="match status" value="1"/>
</dbReference>
<dbReference type="PROSITE" id="PS50920">
    <property type="entry name" value="SOLCAR"/>
    <property type="match status" value="2"/>
</dbReference>
<keyword evidence="5" id="KW-0677">Repeat</keyword>
<proteinExistence type="inferred from homology"/>
<dbReference type="Pfam" id="PF00153">
    <property type="entry name" value="Mito_carr"/>
    <property type="match status" value="2"/>
</dbReference>
<feature type="transmembrane region" description="Helical" evidence="10">
    <location>
        <begin position="144"/>
        <end position="166"/>
    </location>
</feature>
<evidence type="ECO:0000256" key="6">
    <source>
        <dbReference type="ARBA" id="ARBA00022989"/>
    </source>
</evidence>
<evidence type="ECO:0000256" key="5">
    <source>
        <dbReference type="ARBA" id="ARBA00022737"/>
    </source>
</evidence>
<dbReference type="Proteomes" id="UP000789595">
    <property type="component" value="Unassembled WGS sequence"/>
</dbReference>
<evidence type="ECO:0000313" key="12">
    <source>
        <dbReference type="Proteomes" id="UP000789595"/>
    </source>
</evidence>
<evidence type="ECO:0000256" key="8">
    <source>
        <dbReference type="PROSITE-ProRule" id="PRU00282"/>
    </source>
</evidence>
<evidence type="ECO:0000256" key="4">
    <source>
        <dbReference type="ARBA" id="ARBA00022692"/>
    </source>
</evidence>
<dbReference type="AlphaFoldDB" id="A0A8J2T223"/>
<dbReference type="InterPro" id="IPR023395">
    <property type="entry name" value="MCP_dom_sf"/>
</dbReference>
<gene>
    <name evidence="11" type="ORF">PECAL_6P14950</name>
</gene>
<keyword evidence="7 8" id="KW-0472">Membrane</keyword>
<dbReference type="OrthoDB" id="250329at2759"/>
<sequence>MADAPPPLHITLAASSMSSLVSRVACHPLDTIKSKMQATSRGSVTTCIADTLKKEGARGFYRGLGAATIIGVPAGALYFTSYEAFKRRLGDGPASHLLAGVGAEAVACIVFVPVDVVKERCQVHGYTSSYECFRTVLKKEGVQALYRGYGPTLYSFGAFSGLYWAFYEQLRPSGTVSFSAALPCALGAGALASWLTAPLDLAKLRVQVYQGAKGPRRWLRLAKQTRLEIRKECHVQIHTRMVRGEDDQFALLRSLVMSRALPASIDEEAPLEDLLADVRVSPKTKAQDELDAAPAPLDDDLLREIAFDDGGRPRPAADETSEVSGVTVSSRATFASRATSAYTAIPTAHGQSRMQEREVSLRDLQAAKKYGTIKTNHVRCRGKTSRRWKIEHGGVVYITDEHQKKVITTYKIRPPDPPPPICTPLAPNPSLPASTLAPAGPYGPPILLTPLRIRPLMGGILTPIREHPGVPASSWSPVGGRSNG</sequence>
<dbReference type="PANTHER" id="PTHR45667">
    <property type="entry name" value="S-ADENOSYLMETHIONINE MITOCHONDRIAL CARRIER PROTEIN"/>
    <property type="match status" value="1"/>
</dbReference>
<evidence type="ECO:0000256" key="1">
    <source>
        <dbReference type="ARBA" id="ARBA00004141"/>
    </source>
</evidence>
<dbReference type="GO" id="GO:0016020">
    <property type="term" value="C:membrane"/>
    <property type="evidence" value="ECO:0007669"/>
    <property type="project" value="UniProtKB-SubCell"/>
</dbReference>
<feature type="repeat" description="Solcar" evidence="8">
    <location>
        <begin position="91"/>
        <end position="173"/>
    </location>
</feature>
<keyword evidence="6 10" id="KW-1133">Transmembrane helix</keyword>
<feature type="repeat" description="Solcar" evidence="8">
    <location>
        <begin position="6"/>
        <end position="88"/>
    </location>
</feature>
<dbReference type="InterPro" id="IPR018108">
    <property type="entry name" value="MCP_transmembrane"/>
</dbReference>
<evidence type="ECO:0000256" key="3">
    <source>
        <dbReference type="ARBA" id="ARBA00022448"/>
    </source>
</evidence>
<keyword evidence="3 9" id="KW-0813">Transport</keyword>
<evidence type="ECO:0000256" key="10">
    <source>
        <dbReference type="SAM" id="Phobius"/>
    </source>
</evidence>
<comment type="similarity">
    <text evidence="2 9">Belongs to the mitochondrial carrier (TC 2.A.29) family.</text>
</comment>
<feature type="transmembrane region" description="Helical" evidence="10">
    <location>
        <begin position="60"/>
        <end position="79"/>
    </location>
</feature>
<evidence type="ECO:0008006" key="13">
    <source>
        <dbReference type="Google" id="ProtNLM"/>
    </source>
</evidence>
<comment type="caution">
    <text evidence="11">The sequence shown here is derived from an EMBL/GenBank/DDBJ whole genome shotgun (WGS) entry which is preliminary data.</text>
</comment>
<accession>A0A8J2T223</accession>
<protein>
    <recommendedName>
        <fullName evidence="13">Mitochondrial carrier protein</fullName>
    </recommendedName>
</protein>
<comment type="subcellular location">
    <subcellularLocation>
        <location evidence="1">Membrane</location>
        <topology evidence="1">Multi-pass membrane protein</topology>
    </subcellularLocation>
</comment>
<dbReference type="SUPFAM" id="SSF103506">
    <property type="entry name" value="Mitochondrial carrier"/>
    <property type="match status" value="1"/>
</dbReference>
<dbReference type="EMBL" id="CAKKNE010000006">
    <property type="protein sequence ID" value="CAH0379856.1"/>
    <property type="molecule type" value="Genomic_DNA"/>
</dbReference>
<name>A0A8J2T223_9STRA</name>
<organism evidence="11 12">
    <name type="scientific">Pelagomonas calceolata</name>
    <dbReference type="NCBI Taxonomy" id="35677"/>
    <lineage>
        <taxon>Eukaryota</taxon>
        <taxon>Sar</taxon>
        <taxon>Stramenopiles</taxon>
        <taxon>Ochrophyta</taxon>
        <taxon>Pelagophyceae</taxon>
        <taxon>Pelagomonadales</taxon>
        <taxon>Pelagomonadaceae</taxon>
        <taxon>Pelagomonas</taxon>
    </lineage>
</organism>
<evidence type="ECO:0000313" key="11">
    <source>
        <dbReference type="EMBL" id="CAH0379856.1"/>
    </source>
</evidence>
<keyword evidence="12" id="KW-1185">Reference proteome</keyword>
<evidence type="ECO:0000256" key="2">
    <source>
        <dbReference type="ARBA" id="ARBA00006375"/>
    </source>
</evidence>
<evidence type="ECO:0000256" key="9">
    <source>
        <dbReference type="RuleBase" id="RU000488"/>
    </source>
</evidence>
<feature type="transmembrane region" description="Helical" evidence="10">
    <location>
        <begin position="178"/>
        <end position="197"/>
    </location>
</feature>